<dbReference type="EMBL" id="CP054301">
    <property type="protein sequence ID" value="QKK80151.1"/>
    <property type="molecule type" value="Genomic_DNA"/>
</dbReference>
<dbReference type="InterPro" id="IPR029063">
    <property type="entry name" value="SAM-dependent_MTases_sf"/>
</dbReference>
<gene>
    <name evidence="1" type="ORF">MP3633_1417</name>
</gene>
<sequence length="134" mass="15404">MVFYLTRPFRQLFKRRPIAKKVIFIGIDYLCFSLSKSLLDNNKYTKQPIEITAFIDDEPWNNRTQVNGATVFSPSEIAALVQRNQVDLIIQIQGESIEIADNIWENIVKTNATIITLQQDQDMASMQLSVYNAC</sequence>
<proteinExistence type="predicted"/>
<reference evidence="1 2" key="1">
    <citation type="submission" date="2020-06" db="EMBL/GenBank/DDBJ databases">
        <authorList>
            <person name="Voronona O.L."/>
            <person name="Aksenova E.I."/>
            <person name="Kunda M.S."/>
            <person name="Semenov A.N."/>
            <person name="Ryzhova N."/>
        </authorList>
    </citation>
    <scope>NUCLEOTIDE SEQUENCE [LARGE SCALE GENOMIC DNA]</scope>
    <source>
        <strain evidence="1 2">MPKMM3633</strain>
    </source>
</reference>
<organism evidence="1 2">
    <name type="scientific">Marinomonas primoryensis</name>
    <dbReference type="NCBI Taxonomy" id="178399"/>
    <lineage>
        <taxon>Bacteria</taxon>
        <taxon>Pseudomonadati</taxon>
        <taxon>Pseudomonadota</taxon>
        <taxon>Gammaproteobacteria</taxon>
        <taxon>Oceanospirillales</taxon>
        <taxon>Oceanospirillaceae</taxon>
        <taxon>Marinomonas</taxon>
    </lineage>
</organism>
<dbReference type="KEGG" id="mpri:MP3633_1417"/>
<dbReference type="SUPFAM" id="SSF53335">
    <property type="entry name" value="S-adenosyl-L-methionine-dependent methyltransferases"/>
    <property type="match status" value="1"/>
</dbReference>
<accession>A0A859D0C6</accession>
<evidence type="ECO:0000313" key="1">
    <source>
        <dbReference type="EMBL" id="QKK80151.1"/>
    </source>
</evidence>
<dbReference type="Gene3D" id="3.40.50.720">
    <property type="entry name" value="NAD(P)-binding Rossmann-like Domain"/>
    <property type="match status" value="1"/>
</dbReference>
<protein>
    <submittedName>
        <fullName evidence="1">WcaJ_sugtrans superfamily protein</fullName>
    </submittedName>
</protein>
<dbReference type="AlphaFoldDB" id="A0A859D0C6"/>
<name>A0A859D0C6_9GAMM</name>
<dbReference type="Proteomes" id="UP000509371">
    <property type="component" value="Chromosome"/>
</dbReference>
<evidence type="ECO:0000313" key="2">
    <source>
        <dbReference type="Proteomes" id="UP000509371"/>
    </source>
</evidence>